<dbReference type="InterPro" id="IPR000515">
    <property type="entry name" value="MetI-like"/>
</dbReference>
<dbReference type="SMART" id="SM00062">
    <property type="entry name" value="PBPb"/>
    <property type="match status" value="1"/>
</dbReference>
<dbReference type="GO" id="GO:0043190">
    <property type="term" value="C:ATP-binding cassette (ABC) transporter complex"/>
    <property type="evidence" value="ECO:0007669"/>
    <property type="project" value="InterPro"/>
</dbReference>
<dbReference type="InterPro" id="IPR010065">
    <property type="entry name" value="AA_ABC_transptr_permease_3TM"/>
</dbReference>
<feature type="transmembrane region" description="Helical" evidence="7">
    <location>
        <begin position="287"/>
        <end position="314"/>
    </location>
</feature>
<feature type="domain" description="ABC transmembrane type-1" evidence="8">
    <location>
        <begin position="287"/>
        <end position="476"/>
    </location>
</feature>
<proteinExistence type="inferred from homology"/>
<sequence length="484" mass="52919">MRKWGLHIAVLIAAFLIGFGGLGVPKGHAANKPHYTIVTDSTYPPFEWQMSDGKLVGIDLDMLKAIAKVENFTYELKPMSFNAAVQSVQAGQADGILAGMSITDERKQSFDFGTPYYESGVVVAVANKSQIKNLTQLKNKTVAVKTGTAGYDYAKSIQKQYGFKMVAYNDSSMMYDVVRTGNAVAAFEDQPVMAYAIQQGVDLKIITKPASTAWYGFGVKKGANDALIASFNAGYKKIVASGQYDKIVHRYLGDTGKKYATNLKSGSNKTSWLTIFNENRSAFGHGLWMTLQMTILGIVLASLWGLLLGVMGIAPSRIIRGISTTIIYIFRGLPMLVLAFFIYIGIPNLTGQKVPAFTAGILTLVLNEGAYIGAFVRGGFLSVDKGQLEAARSLGLPYGKAMRKVIMPQGIRLTIPSFVNQFIITLKDTSILSAIGLVELTQTGTLIIARNLQGFKVWLMVGLMYIIVITLLTWLSNWIEKRMK</sequence>
<comment type="similarity">
    <text evidence="7">Belongs to the binding-protein-dependent transport system permease family.</text>
</comment>
<evidence type="ECO:0000313" key="9">
    <source>
        <dbReference type="EMBL" id="QNN74828.1"/>
    </source>
</evidence>
<feature type="transmembrane region" description="Helical" evidence="7">
    <location>
        <begin position="455"/>
        <end position="475"/>
    </location>
</feature>
<evidence type="ECO:0000259" key="8">
    <source>
        <dbReference type="PROSITE" id="PS50928"/>
    </source>
</evidence>
<dbReference type="KEGG" id="wdi:H9L19_05315"/>
<dbReference type="SMART" id="SM00079">
    <property type="entry name" value="PBPe"/>
    <property type="match status" value="1"/>
</dbReference>
<protein>
    <submittedName>
        <fullName evidence="9">ABC transporter substrate-binding protein/permease</fullName>
    </submittedName>
</protein>
<evidence type="ECO:0000256" key="2">
    <source>
        <dbReference type="ARBA" id="ARBA00022448"/>
    </source>
</evidence>
<dbReference type="PANTHER" id="PTHR30614:SF46">
    <property type="entry name" value="ABC TRANSPORTER MEMBRANE SPANNING PERMEASE-GLUTAMINE TRANSPORT"/>
    <property type="match status" value="1"/>
</dbReference>
<keyword evidence="5 7" id="KW-1133">Transmembrane helix</keyword>
<dbReference type="NCBIfam" id="TIGR01726">
    <property type="entry name" value="HEQRo_perm_3TM"/>
    <property type="match status" value="1"/>
</dbReference>
<organism evidence="9 10">
    <name type="scientific">Weissella diestrammenae</name>
    <dbReference type="NCBI Taxonomy" id="1162633"/>
    <lineage>
        <taxon>Bacteria</taxon>
        <taxon>Bacillati</taxon>
        <taxon>Bacillota</taxon>
        <taxon>Bacilli</taxon>
        <taxon>Lactobacillales</taxon>
        <taxon>Lactobacillaceae</taxon>
        <taxon>Weissella</taxon>
    </lineage>
</organism>
<dbReference type="InterPro" id="IPR043429">
    <property type="entry name" value="ArtM/GltK/GlnP/TcyL/YhdX-like"/>
</dbReference>
<dbReference type="AlphaFoldDB" id="A0A7G9T403"/>
<evidence type="ECO:0000256" key="5">
    <source>
        <dbReference type="ARBA" id="ARBA00022989"/>
    </source>
</evidence>
<dbReference type="Gene3D" id="1.10.3720.10">
    <property type="entry name" value="MetI-like"/>
    <property type="match status" value="1"/>
</dbReference>
<evidence type="ECO:0000256" key="6">
    <source>
        <dbReference type="ARBA" id="ARBA00023136"/>
    </source>
</evidence>
<dbReference type="GO" id="GO:0015276">
    <property type="term" value="F:ligand-gated monoatomic ion channel activity"/>
    <property type="evidence" value="ECO:0007669"/>
    <property type="project" value="InterPro"/>
</dbReference>
<dbReference type="RefSeq" id="WP_187528663.1">
    <property type="nucleotide sequence ID" value="NZ_CP060724.1"/>
</dbReference>
<evidence type="ECO:0000313" key="10">
    <source>
        <dbReference type="Proteomes" id="UP000515800"/>
    </source>
</evidence>
<dbReference type="Proteomes" id="UP000515800">
    <property type="component" value="Chromosome"/>
</dbReference>
<keyword evidence="10" id="KW-1185">Reference proteome</keyword>
<dbReference type="CDD" id="cd06261">
    <property type="entry name" value="TM_PBP2"/>
    <property type="match status" value="1"/>
</dbReference>
<evidence type="ECO:0000256" key="1">
    <source>
        <dbReference type="ARBA" id="ARBA00004651"/>
    </source>
</evidence>
<keyword evidence="6 7" id="KW-0472">Membrane</keyword>
<dbReference type="PROSITE" id="PS50928">
    <property type="entry name" value="ABC_TM1"/>
    <property type="match status" value="1"/>
</dbReference>
<accession>A0A7G9T403</accession>
<dbReference type="InterPro" id="IPR001320">
    <property type="entry name" value="Iontro_rcpt_C"/>
</dbReference>
<keyword evidence="2 7" id="KW-0813">Transport</keyword>
<dbReference type="InterPro" id="IPR001638">
    <property type="entry name" value="Solute-binding_3/MltF_N"/>
</dbReference>
<feature type="transmembrane region" description="Helical" evidence="7">
    <location>
        <begin position="326"/>
        <end position="344"/>
    </location>
</feature>
<keyword evidence="4 7" id="KW-0812">Transmembrane</keyword>
<dbReference type="SUPFAM" id="SSF161098">
    <property type="entry name" value="MetI-like"/>
    <property type="match status" value="1"/>
</dbReference>
<keyword evidence="3" id="KW-1003">Cell membrane</keyword>
<feature type="transmembrane region" description="Helical" evidence="7">
    <location>
        <begin position="356"/>
        <end position="376"/>
    </location>
</feature>
<dbReference type="SUPFAM" id="SSF53850">
    <property type="entry name" value="Periplasmic binding protein-like II"/>
    <property type="match status" value="1"/>
</dbReference>
<evidence type="ECO:0000256" key="4">
    <source>
        <dbReference type="ARBA" id="ARBA00022692"/>
    </source>
</evidence>
<dbReference type="Pfam" id="PF00497">
    <property type="entry name" value="SBP_bac_3"/>
    <property type="match status" value="1"/>
</dbReference>
<feature type="transmembrane region" description="Helical" evidence="7">
    <location>
        <begin position="431"/>
        <end position="449"/>
    </location>
</feature>
<comment type="subcellular location">
    <subcellularLocation>
        <location evidence="1 7">Cell membrane</location>
        <topology evidence="1 7">Multi-pass membrane protein</topology>
    </subcellularLocation>
</comment>
<dbReference type="PANTHER" id="PTHR30614">
    <property type="entry name" value="MEMBRANE COMPONENT OF AMINO ACID ABC TRANSPORTER"/>
    <property type="match status" value="1"/>
</dbReference>
<dbReference type="Gene3D" id="3.40.190.10">
    <property type="entry name" value="Periplasmic binding protein-like II"/>
    <property type="match status" value="2"/>
</dbReference>
<gene>
    <name evidence="9" type="ORF">H9L19_05315</name>
</gene>
<reference evidence="9 10" key="1">
    <citation type="submission" date="2020-08" db="EMBL/GenBank/DDBJ databases">
        <title>Genome sequence of Weissella diestrammenae KACC 16890T.</title>
        <authorList>
            <person name="Hyun D.-W."/>
            <person name="Bae J.-W."/>
        </authorList>
    </citation>
    <scope>NUCLEOTIDE SEQUENCE [LARGE SCALE GENOMIC DNA]</scope>
    <source>
        <strain evidence="9 10">KACC 16890</strain>
    </source>
</reference>
<evidence type="ECO:0000256" key="3">
    <source>
        <dbReference type="ARBA" id="ARBA00022475"/>
    </source>
</evidence>
<dbReference type="InterPro" id="IPR035906">
    <property type="entry name" value="MetI-like_sf"/>
</dbReference>
<name>A0A7G9T403_9LACO</name>
<dbReference type="EMBL" id="CP060724">
    <property type="protein sequence ID" value="QNN74828.1"/>
    <property type="molecule type" value="Genomic_DNA"/>
</dbReference>
<evidence type="ECO:0000256" key="7">
    <source>
        <dbReference type="RuleBase" id="RU363032"/>
    </source>
</evidence>
<dbReference type="Pfam" id="PF00528">
    <property type="entry name" value="BPD_transp_1"/>
    <property type="match status" value="1"/>
</dbReference>
<dbReference type="GO" id="GO:0006865">
    <property type="term" value="P:amino acid transport"/>
    <property type="evidence" value="ECO:0007669"/>
    <property type="project" value="TreeGrafter"/>
</dbReference>